<sequence>MPFLLTMSCNCLTAEFALPGSSSSLIFLSLAIDAFFVASLFAYAESLKVSA</sequence>
<feature type="transmembrane region" description="Helical" evidence="1">
    <location>
        <begin position="25"/>
        <end position="44"/>
    </location>
</feature>
<evidence type="ECO:0000256" key="1">
    <source>
        <dbReference type="SAM" id="Phobius"/>
    </source>
</evidence>
<dbReference type="EMBL" id="KR029599">
    <property type="protein sequence ID" value="AKH47828.1"/>
    <property type="molecule type" value="Genomic_DNA"/>
</dbReference>
<keyword evidence="1" id="KW-0812">Transmembrane</keyword>
<proteinExistence type="predicted"/>
<reference evidence="2" key="1">
    <citation type="journal article" date="2015" name="Front. Microbiol.">
        <title>Combining genomic sequencing methods to explore viral diversity and reveal potential virus-host interactions.</title>
        <authorList>
            <person name="Chow C.E."/>
            <person name="Winget D.M."/>
            <person name="White R.A.III."/>
            <person name="Hallam S.J."/>
            <person name="Suttle C.A."/>
        </authorList>
    </citation>
    <scope>NUCLEOTIDE SEQUENCE</scope>
    <source>
        <strain evidence="2">Oxic1_4</strain>
    </source>
</reference>
<accession>A0A0F7L8F3</accession>
<protein>
    <submittedName>
        <fullName evidence="2">Uncharacterized protein</fullName>
    </submittedName>
</protein>
<organism evidence="2">
    <name type="scientific">uncultured marine virus</name>
    <dbReference type="NCBI Taxonomy" id="186617"/>
    <lineage>
        <taxon>Viruses</taxon>
        <taxon>environmental samples</taxon>
    </lineage>
</organism>
<reference evidence="2" key="2">
    <citation type="submission" date="2015-03" db="EMBL/GenBank/DDBJ databases">
        <authorList>
            <person name="Chow C.-E.T."/>
            <person name="Winget D.M."/>
            <person name="White R.A.III."/>
            <person name="Hallam S.J."/>
            <person name="Suttle C.A."/>
        </authorList>
    </citation>
    <scope>NUCLEOTIDE SEQUENCE</scope>
    <source>
        <strain evidence="2">Oxic1_4</strain>
    </source>
</reference>
<keyword evidence="1" id="KW-0472">Membrane</keyword>
<evidence type="ECO:0000313" key="2">
    <source>
        <dbReference type="EMBL" id="AKH47828.1"/>
    </source>
</evidence>
<keyword evidence="1" id="KW-1133">Transmembrane helix</keyword>
<name>A0A0F7L8F3_9VIRU</name>